<dbReference type="AlphaFoldDB" id="A0A556SB46"/>
<name>A0A556SB46_9GAMM</name>
<dbReference type="Proteomes" id="UP000319483">
    <property type="component" value="Unassembled WGS sequence"/>
</dbReference>
<comment type="caution">
    <text evidence="2">The sequence shown here is derived from an EMBL/GenBank/DDBJ whole genome shotgun (WGS) entry which is preliminary data.</text>
</comment>
<dbReference type="RefSeq" id="WP_144092320.1">
    <property type="nucleotide sequence ID" value="NZ_VMHM01000011.1"/>
</dbReference>
<keyword evidence="1" id="KW-0732">Signal</keyword>
<dbReference type="EMBL" id="VMHM01000011">
    <property type="protein sequence ID" value="TSJ98367.1"/>
    <property type="molecule type" value="Genomic_DNA"/>
</dbReference>
<sequence>MLKILNKLVLIFLCFSLGVNADDQKTSYNILNNSNLVQWQLVLIDYSSDSSPDFEHRDILYKSLNNVVIKSNYHSTSFNNDSFDIKEIMDELPQDIHNLLLKELKHFNLNSFQQDKKCFSFIKSPTQYDLNQYLVFISDYLFLFSNDGFVLTFKNEEKIRNYLASQYDKLKSVKLPLTNRFWPLESKDEFSPFSDELVYFFKGSIDDSDAQSLKLQKYNDINLLLLSSYTIAGAPQLSIVSLDNSFKFIDRLELSQEYELEDGVSWIKYNIDKNYFITLNEVEYRHNKSPKSVSKTFYKISDKGKFIKVNK</sequence>
<feature type="chain" id="PRO_5021752299" evidence="1">
    <location>
        <begin position="22"/>
        <end position="311"/>
    </location>
</feature>
<reference evidence="2 3" key="1">
    <citation type="submission" date="2019-07" db="EMBL/GenBank/DDBJ databases">
        <title>Gilliamella genomes.</title>
        <authorList>
            <person name="Zheng H."/>
        </authorList>
    </citation>
    <scope>NUCLEOTIDE SEQUENCE [LARGE SCALE GENOMIC DNA]</scope>
    <source>
        <strain evidence="2 3">W8127</strain>
    </source>
</reference>
<organism evidence="2 3">
    <name type="scientific">Gilliamella apicola</name>
    <dbReference type="NCBI Taxonomy" id="1196095"/>
    <lineage>
        <taxon>Bacteria</taxon>
        <taxon>Pseudomonadati</taxon>
        <taxon>Pseudomonadota</taxon>
        <taxon>Gammaproteobacteria</taxon>
        <taxon>Orbales</taxon>
        <taxon>Orbaceae</taxon>
        <taxon>Gilliamella</taxon>
    </lineage>
</organism>
<evidence type="ECO:0000313" key="3">
    <source>
        <dbReference type="Proteomes" id="UP000319483"/>
    </source>
</evidence>
<gene>
    <name evidence="2" type="ORF">FPQ15_09300</name>
</gene>
<evidence type="ECO:0000256" key="1">
    <source>
        <dbReference type="SAM" id="SignalP"/>
    </source>
</evidence>
<evidence type="ECO:0000313" key="2">
    <source>
        <dbReference type="EMBL" id="TSJ98367.1"/>
    </source>
</evidence>
<proteinExistence type="predicted"/>
<feature type="signal peptide" evidence="1">
    <location>
        <begin position="1"/>
        <end position="21"/>
    </location>
</feature>
<accession>A0A556SB46</accession>
<protein>
    <submittedName>
        <fullName evidence="2">Uncharacterized protein</fullName>
    </submittedName>
</protein>